<keyword evidence="1" id="KW-1133">Transmembrane helix</keyword>
<gene>
    <name evidence="2" type="ORF">DCF15_05070</name>
</gene>
<proteinExistence type="predicted"/>
<evidence type="ECO:0000313" key="3">
    <source>
        <dbReference type="Proteomes" id="UP000249794"/>
    </source>
</evidence>
<protein>
    <submittedName>
        <fullName evidence="2">Uncharacterized protein</fullName>
    </submittedName>
</protein>
<evidence type="ECO:0000256" key="1">
    <source>
        <dbReference type="SAM" id="Phobius"/>
    </source>
</evidence>
<dbReference type="EMBL" id="QBMP01000032">
    <property type="protein sequence ID" value="PZO58598.1"/>
    <property type="molecule type" value="Genomic_DNA"/>
</dbReference>
<accession>A0A2W4ZUL7</accession>
<reference evidence="2 3" key="2">
    <citation type="submission" date="2018-06" db="EMBL/GenBank/DDBJ databases">
        <title>Metagenomic assembly of (sub)arctic Cyanobacteria and their associated microbiome from non-axenic cultures.</title>
        <authorList>
            <person name="Baurain D."/>
        </authorList>
    </citation>
    <scope>NUCLEOTIDE SEQUENCE [LARGE SCALE GENOMIC DNA]</scope>
    <source>
        <strain evidence="2">ULC027bin1</strain>
    </source>
</reference>
<keyword evidence="1" id="KW-0472">Membrane</keyword>
<dbReference type="AlphaFoldDB" id="A0A2W4ZUL7"/>
<name>A0A2W4ZUL7_9CYAN</name>
<feature type="transmembrane region" description="Helical" evidence="1">
    <location>
        <begin position="72"/>
        <end position="89"/>
    </location>
</feature>
<comment type="caution">
    <text evidence="2">The sequence shown here is derived from an EMBL/GenBank/DDBJ whole genome shotgun (WGS) entry which is preliminary data.</text>
</comment>
<sequence>MLVDKYLEDLKSKDYCQNCRVHKLTDNVVAKGDVVAFHHCVSCNFQYRETEDSKKFYDKKNGDKSPADDQPWGSGSFVLVAMLLTILIIQVSNRQEQTETVQPVGQIELRSRLNS</sequence>
<dbReference type="Proteomes" id="UP000249794">
    <property type="component" value="Unassembled WGS sequence"/>
</dbReference>
<evidence type="ECO:0000313" key="2">
    <source>
        <dbReference type="EMBL" id="PZO58598.1"/>
    </source>
</evidence>
<keyword evidence="1" id="KW-0812">Transmembrane</keyword>
<reference evidence="3" key="1">
    <citation type="submission" date="2018-04" db="EMBL/GenBank/DDBJ databases">
        <authorList>
            <person name="Cornet L."/>
        </authorList>
    </citation>
    <scope>NUCLEOTIDE SEQUENCE [LARGE SCALE GENOMIC DNA]</scope>
</reference>
<organism evidence="2 3">
    <name type="scientific">Phormidesmis priestleyi</name>
    <dbReference type="NCBI Taxonomy" id="268141"/>
    <lineage>
        <taxon>Bacteria</taxon>
        <taxon>Bacillati</taxon>
        <taxon>Cyanobacteriota</taxon>
        <taxon>Cyanophyceae</taxon>
        <taxon>Leptolyngbyales</taxon>
        <taxon>Leptolyngbyaceae</taxon>
        <taxon>Phormidesmis</taxon>
    </lineage>
</organism>